<comment type="caution">
    <text evidence="4">The sequence shown here is derived from an EMBL/GenBank/DDBJ whole genome shotgun (WGS) entry which is preliminary data.</text>
</comment>
<feature type="region of interest" description="Disordered" evidence="1">
    <location>
        <begin position="304"/>
        <end position="323"/>
    </location>
</feature>
<reference evidence="4" key="1">
    <citation type="submission" date="2020-05" db="EMBL/GenBank/DDBJ databases">
        <title>Phylogenomic resolution of chytrid fungi.</title>
        <authorList>
            <person name="Stajich J.E."/>
            <person name="Amses K."/>
            <person name="Simmons R."/>
            <person name="Seto K."/>
            <person name="Myers J."/>
            <person name="Bonds A."/>
            <person name="Quandt C.A."/>
            <person name="Barry K."/>
            <person name="Liu P."/>
            <person name="Grigoriev I."/>
            <person name="Longcore J.E."/>
            <person name="James T.Y."/>
        </authorList>
    </citation>
    <scope>NUCLEOTIDE SEQUENCE</scope>
    <source>
        <strain evidence="4">JEL0379</strain>
    </source>
</reference>
<organism evidence="4 5">
    <name type="scientific">Geranomyces variabilis</name>
    <dbReference type="NCBI Taxonomy" id="109894"/>
    <lineage>
        <taxon>Eukaryota</taxon>
        <taxon>Fungi</taxon>
        <taxon>Fungi incertae sedis</taxon>
        <taxon>Chytridiomycota</taxon>
        <taxon>Chytridiomycota incertae sedis</taxon>
        <taxon>Chytridiomycetes</taxon>
        <taxon>Spizellomycetales</taxon>
        <taxon>Powellomycetaceae</taxon>
        <taxon>Geranomyces</taxon>
    </lineage>
</organism>
<proteinExistence type="predicted"/>
<name>A0AAD5TJ77_9FUNG</name>
<protein>
    <submittedName>
        <fullName evidence="4">Uncharacterized protein</fullName>
    </submittedName>
</protein>
<keyword evidence="2" id="KW-1133">Transmembrane helix</keyword>
<evidence type="ECO:0000256" key="2">
    <source>
        <dbReference type="SAM" id="Phobius"/>
    </source>
</evidence>
<evidence type="ECO:0000256" key="1">
    <source>
        <dbReference type="SAM" id="MobiDB-lite"/>
    </source>
</evidence>
<evidence type="ECO:0000313" key="4">
    <source>
        <dbReference type="EMBL" id="KAJ3177119.1"/>
    </source>
</evidence>
<keyword evidence="5" id="KW-1185">Reference proteome</keyword>
<dbReference type="EMBL" id="JADGJQ010000035">
    <property type="protein sequence ID" value="KAJ3177119.1"/>
    <property type="molecule type" value="Genomic_DNA"/>
</dbReference>
<keyword evidence="2" id="KW-0812">Transmembrane</keyword>
<feature type="chain" id="PRO_5042034341" evidence="3">
    <location>
        <begin position="26"/>
        <end position="323"/>
    </location>
</feature>
<feature type="signal peptide" evidence="3">
    <location>
        <begin position="1"/>
        <end position="25"/>
    </location>
</feature>
<keyword evidence="2" id="KW-0472">Membrane</keyword>
<sequence>MVVAAAASGISSLHLLATGGTQCTAAQPTAAGTATCSDVNPIAIQPGTDATLVWTWTPAANATVAGDALPATFFLQDAQSEIVVADNVDATTQQIVFRIPVSPLLQGNVTIGAIQNGRRVTTASPAMALAAAAGAGGSSASIAHIALILGLCSVFGLVFLLAAFFGWRNWVRKRPGYARRKEQRTKGFSTVVVRRVKHFWNDSLLRSIGRRGAMQHSTYLAEESPVDRGDDDSDPIKTSRLTDIAVQPPQPCFRPSSDLLPPRLVRTYTWQEAETSSQSNLPLAHLDGEEHMLLPLRQGGWDEGPAPADAEFHSNSYPVIAHE</sequence>
<feature type="transmembrane region" description="Helical" evidence="2">
    <location>
        <begin position="145"/>
        <end position="167"/>
    </location>
</feature>
<evidence type="ECO:0000256" key="3">
    <source>
        <dbReference type="SAM" id="SignalP"/>
    </source>
</evidence>
<accession>A0AAD5TJ77</accession>
<keyword evidence="3" id="KW-0732">Signal</keyword>
<dbReference type="AlphaFoldDB" id="A0AAD5TJ77"/>
<gene>
    <name evidence="4" type="ORF">HDU87_004611</name>
</gene>
<dbReference type="Proteomes" id="UP001212152">
    <property type="component" value="Unassembled WGS sequence"/>
</dbReference>
<evidence type="ECO:0000313" key="5">
    <source>
        <dbReference type="Proteomes" id="UP001212152"/>
    </source>
</evidence>